<name>A0A8S4QUK9_9NEOP</name>
<sequence>MEVENQSQSSSAEDFDTEESTYIIVKKGGSRQCDNDENIIHQDFEEEECTKTFVDVGKLIPITTHSVGIRNQDFHKEDLLSTYCLIKDKEFPTQPSSNEDHNYTELQSSDGMINQNFDAEESPIREELVPLQPPACSLDFKAKPNEQKLRRRIKVTNKQVKNLGVIIKRTDGLRVTKELASIIRERLRNHILNAIRNEVDSDKLNFHKSGLVDKGYFLVTSMNVQSRDWLLSCDLGYYDNVAIKLYRWNRVKSNRRLKVFYYNTHIKI</sequence>
<organism evidence="1 2">
    <name type="scientific">Pararge aegeria aegeria</name>
    <dbReference type="NCBI Taxonomy" id="348720"/>
    <lineage>
        <taxon>Eukaryota</taxon>
        <taxon>Metazoa</taxon>
        <taxon>Ecdysozoa</taxon>
        <taxon>Arthropoda</taxon>
        <taxon>Hexapoda</taxon>
        <taxon>Insecta</taxon>
        <taxon>Pterygota</taxon>
        <taxon>Neoptera</taxon>
        <taxon>Endopterygota</taxon>
        <taxon>Lepidoptera</taxon>
        <taxon>Glossata</taxon>
        <taxon>Ditrysia</taxon>
        <taxon>Papilionoidea</taxon>
        <taxon>Nymphalidae</taxon>
        <taxon>Satyrinae</taxon>
        <taxon>Satyrini</taxon>
        <taxon>Parargina</taxon>
        <taxon>Pararge</taxon>
    </lineage>
</organism>
<reference evidence="1" key="1">
    <citation type="submission" date="2022-03" db="EMBL/GenBank/DDBJ databases">
        <authorList>
            <person name="Lindestad O."/>
        </authorList>
    </citation>
    <scope>NUCLEOTIDE SEQUENCE</scope>
</reference>
<proteinExistence type="predicted"/>
<comment type="caution">
    <text evidence="1">The sequence shown here is derived from an EMBL/GenBank/DDBJ whole genome shotgun (WGS) entry which is preliminary data.</text>
</comment>
<dbReference type="OrthoDB" id="7490552at2759"/>
<dbReference type="AlphaFoldDB" id="A0A8S4QUK9"/>
<dbReference type="Proteomes" id="UP000838756">
    <property type="component" value="Unassembled WGS sequence"/>
</dbReference>
<gene>
    <name evidence="1" type="primary">jg450</name>
    <name evidence="1" type="ORF">PAEG_LOCUS6280</name>
</gene>
<dbReference type="EMBL" id="CAKXAJ010019610">
    <property type="protein sequence ID" value="CAH2218446.1"/>
    <property type="molecule type" value="Genomic_DNA"/>
</dbReference>
<protein>
    <submittedName>
        <fullName evidence="1">Jg450 protein</fullName>
    </submittedName>
</protein>
<evidence type="ECO:0000313" key="1">
    <source>
        <dbReference type="EMBL" id="CAH2218446.1"/>
    </source>
</evidence>
<accession>A0A8S4QUK9</accession>
<evidence type="ECO:0000313" key="2">
    <source>
        <dbReference type="Proteomes" id="UP000838756"/>
    </source>
</evidence>
<keyword evidence="2" id="KW-1185">Reference proteome</keyword>